<feature type="transmembrane region" description="Helical" evidence="1">
    <location>
        <begin position="12"/>
        <end position="29"/>
    </location>
</feature>
<keyword evidence="1" id="KW-0812">Transmembrane</keyword>
<gene>
    <name evidence="2" type="ORF">SAMN05216529_1172</name>
</gene>
<keyword evidence="3" id="KW-1185">Reference proteome</keyword>
<protein>
    <recommendedName>
        <fullName evidence="4">YtkA-like domain-containing protein</fullName>
    </recommendedName>
</protein>
<evidence type="ECO:0000313" key="2">
    <source>
        <dbReference type="EMBL" id="SUQ15826.1"/>
    </source>
</evidence>
<name>A0A315ZR89_9FIRM</name>
<evidence type="ECO:0000256" key="1">
    <source>
        <dbReference type="SAM" id="Phobius"/>
    </source>
</evidence>
<reference evidence="3" key="1">
    <citation type="submission" date="2017-07" db="EMBL/GenBank/DDBJ databases">
        <authorList>
            <person name="Varghese N."/>
            <person name="Submissions S."/>
        </authorList>
    </citation>
    <scope>NUCLEOTIDE SEQUENCE [LARGE SCALE GENOMIC DNA]</scope>
    <source>
        <strain evidence="3">NLAE-zl-C134</strain>
    </source>
</reference>
<proteinExistence type="predicted"/>
<dbReference type="RefSeq" id="WP_109713997.1">
    <property type="nucleotide sequence ID" value="NZ_QGDS01000017.1"/>
</dbReference>
<dbReference type="AlphaFoldDB" id="A0A315ZR89"/>
<keyword evidence="1" id="KW-0472">Membrane</keyword>
<organism evidence="2 3">
    <name type="scientific">Faecalicatena contorta</name>
    <dbReference type="NCBI Taxonomy" id="39482"/>
    <lineage>
        <taxon>Bacteria</taxon>
        <taxon>Bacillati</taxon>
        <taxon>Bacillota</taxon>
        <taxon>Clostridia</taxon>
        <taxon>Lachnospirales</taxon>
        <taxon>Lachnospiraceae</taxon>
        <taxon>Faecalicatena</taxon>
    </lineage>
</organism>
<keyword evidence="1" id="KW-1133">Transmembrane helix</keyword>
<sequence length="157" mass="17303">MKTILGEYGKLIILTIALCGMILILFGKGEDSLRGLLKNVPPSGTLGHEDTFVLAESILSRQPPELSVTVKKLQKGQKYDLLGSEVFYIEAKNQEGENVEVSVVKMTGPGQQDITKEVVPEKFTPALPGEYRITYQAADSYQGSIKTTEKEYCFVVD</sequence>
<evidence type="ECO:0008006" key="4">
    <source>
        <dbReference type="Google" id="ProtNLM"/>
    </source>
</evidence>
<accession>A0A315ZR89</accession>
<dbReference type="OrthoDB" id="2065661at2"/>
<dbReference type="EMBL" id="UHJJ01000017">
    <property type="protein sequence ID" value="SUQ15826.1"/>
    <property type="molecule type" value="Genomic_DNA"/>
</dbReference>
<dbReference type="Proteomes" id="UP000254051">
    <property type="component" value="Unassembled WGS sequence"/>
</dbReference>
<evidence type="ECO:0000313" key="3">
    <source>
        <dbReference type="Proteomes" id="UP000254051"/>
    </source>
</evidence>